<evidence type="ECO:0000313" key="4">
    <source>
        <dbReference type="EMBL" id="SHO80447.1"/>
    </source>
</evidence>
<gene>
    <name evidence="4" type="ORF">MNB_SV-15-1165</name>
</gene>
<dbReference type="Pfam" id="PF06977">
    <property type="entry name" value="SdiA-regulated"/>
    <property type="match status" value="1"/>
</dbReference>
<protein>
    <recommendedName>
        <fullName evidence="5">Periplasmic nitrate reductase component NapL</fullName>
    </recommendedName>
</protein>
<dbReference type="SUPFAM" id="SSF63825">
    <property type="entry name" value="YWTD domain"/>
    <property type="match status" value="1"/>
</dbReference>
<sequence length="247" mass="28031">MKKSILLILAITIINANNIIAKVPEASGICYSKSSDTLFVANDEGSVFELSLDGKILRKKKIGKYDLEGVACDEKNSNLLFVVEVDESVLVVDRKSLKVEKEIKIKRTYKNKLVLKKDKEHGIEAITIVNGDIYISNQSYKKYPNRDASIVFKISKLRRKKKSKIEDIIAHNFVDIAGLSYYKNFLYMLSDKKNLLIKYDIKKDKAIKKIKLDKFAGEGVTFDGKGNIYFADDEGSVLKYKMKKLGL</sequence>
<organism evidence="4">
    <name type="scientific">hydrothermal vent metagenome</name>
    <dbReference type="NCBI Taxonomy" id="652676"/>
    <lineage>
        <taxon>unclassified sequences</taxon>
        <taxon>metagenomes</taxon>
        <taxon>ecological metagenomes</taxon>
    </lineage>
</organism>
<dbReference type="EMBL" id="FRYL01000010">
    <property type="protein sequence ID" value="SHO80447.1"/>
    <property type="molecule type" value="Genomic_DNA"/>
</dbReference>
<accession>A0A1W1EHY5</accession>
<proteinExistence type="predicted"/>
<comment type="subcellular location">
    <subcellularLocation>
        <location evidence="1">Cell membrane</location>
    </subcellularLocation>
</comment>
<evidence type="ECO:0000256" key="2">
    <source>
        <dbReference type="ARBA" id="ARBA00022475"/>
    </source>
</evidence>
<keyword evidence="3" id="KW-0472">Membrane</keyword>
<name>A0A1W1EHY5_9ZZZZ</name>
<dbReference type="GO" id="GO:0005886">
    <property type="term" value="C:plasma membrane"/>
    <property type="evidence" value="ECO:0007669"/>
    <property type="project" value="UniProtKB-SubCell"/>
</dbReference>
<dbReference type="Gene3D" id="2.130.10.10">
    <property type="entry name" value="YVTN repeat-like/Quinoprotein amine dehydrogenase"/>
    <property type="match status" value="1"/>
</dbReference>
<dbReference type="InterPro" id="IPR009722">
    <property type="entry name" value="YjiK/CarP"/>
</dbReference>
<keyword evidence="2" id="KW-1003">Cell membrane</keyword>
<evidence type="ECO:0000256" key="1">
    <source>
        <dbReference type="ARBA" id="ARBA00004236"/>
    </source>
</evidence>
<reference evidence="4" key="1">
    <citation type="submission" date="2016-10" db="EMBL/GenBank/DDBJ databases">
        <authorList>
            <person name="de Groot N.N."/>
        </authorList>
    </citation>
    <scope>NUCLEOTIDE SEQUENCE</scope>
</reference>
<dbReference type="AlphaFoldDB" id="A0A1W1EHY5"/>
<evidence type="ECO:0008006" key="5">
    <source>
        <dbReference type="Google" id="ProtNLM"/>
    </source>
</evidence>
<dbReference type="InterPro" id="IPR015943">
    <property type="entry name" value="WD40/YVTN_repeat-like_dom_sf"/>
</dbReference>
<evidence type="ECO:0000256" key="3">
    <source>
        <dbReference type="ARBA" id="ARBA00023136"/>
    </source>
</evidence>